<dbReference type="InterPro" id="IPR002528">
    <property type="entry name" value="MATE_fam"/>
</dbReference>
<dbReference type="Pfam" id="PF01554">
    <property type="entry name" value="MatE"/>
    <property type="match status" value="2"/>
</dbReference>
<feature type="transmembrane region" description="Helical" evidence="6">
    <location>
        <begin position="429"/>
        <end position="449"/>
    </location>
</feature>
<evidence type="ECO:0000256" key="5">
    <source>
        <dbReference type="ARBA" id="ARBA00023136"/>
    </source>
</evidence>
<dbReference type="AlphaFoldDB" id="A0A1G4JA40"/>
<gene>
    <name evidence="7" type="ORF">LAME_0D08086G</name>
</gene>
<evidence type="ECO:0000256" key="2">
    <source>
        <dbReference type="ARBA" id="ARBA00010199"/>
    </source>
</evidence>
<keyword evidence="5 6" id="KW-0472">Membrane</keyword>
<dbReference type="Proteomes" id="UP000191144">
    <property type="component" value="Chromosome D"/>
</dbReference>
<dbReference type="GO" id="GO:1990961">
    <property type="term" value="P:xenobiotic detoxification by transmembrane export across the plasma membrane"/>
    <property type="evidence" value="ECO:0007669"/>
    <property type="project" value="InterPro"/>
</dbReference>
<comment type="subcellular location">
    <subcellularLocation>
        <location evidence="1">Membrane</location>
        <topology evidence="1">Multi-pass membrane protein</topology>
    </subcellularLocation>
</comment>
<feature type="transmembrane region" description="Helical" evidence="6">
    <location>
        <begin position="312"/>
        <end position="332"/>
    </location>
</feature>
<feature type="transmembrane region" description="Helical" evidence="6">
    <location>
        <begin position="395"/>
        <end position="417"/>
    </location>
</feature>
<evidence type="ECO:0000313" key="8">
    <source>
        <dbReference type="Proteomes" id="UP000191144"/>
    </source>
</evidence>
<organism evidence="7 8">
    <name type="scientific">Lachancea meyersii CBS 8951</name>
    <dbReference type="NCBI Taxonomy" id="1266667"/>
    <lineage>
        <taxon>Eukaryota</taxon>
        <taxon>Fungi</taxon>
        <taxon>Dikarya</taxon>
        <taxon>Ascomycota</taxon>
        <taxon>Saccharomycotina</taxon>
        <taxon>Saccharomycetes</taxon>
        <taxon>Saccharomycetales</taxon>
        <taxon>Saccharomycetaceae</taxon>
        <taxon>Lachancea</taxon>
    </lineage>
</organism>
<keyword evidence="4 6" id="KW-1133">Transmembrane helix</keyword>
<dbReference type="GO" id="GO:0015297">
    <property type="term" value="F:antiporter activity"/>
    <property type="evidence" value="ECO:0007669"/>
    <property type="project" value="InterPro"/>
</dbReference>
<evidence type="ECO:0000313" key="7">
    <source>
        <dbReference type="EMBL" id="SCU86913.1"/>
    </source>
</evidence>
<feature type="transmembrane region" description="Helical" evidence="6">
    <location>
        <begin position="542"/>
        <end position="560"/>
    </location>
</feature>
<feature type="transmembrane region" description="Helical" evidence="6">
    <location>
        <begin position="572"/>
        <end position="591"/>
    </location>
</feature>
<dbReference type="GO" id="GO:0016020">
    <property type="term" value="C:membrane"/>
    <property type="evidence" value="ECO:0007669"/>
    <property type="project" value="UniProtKB-SubCell"/>
</dbReference>
<evidence type="ECO:0000256" key="1">
    <source>
        <dbReference type="ARBA" id="ARBA00004141"/>
    </source>
</evidence>
<feature type="transmembrane region" description="Helical" evidence="6">
    <location>
        <begin position="282"/>
        <end position="300"/>
    </location>
</feature>
<feature type="transmembrane region" description="Helical" evidence="6">
    <location>
        <begin position="244"/>
        <end position="262"/>
    </location>
</feature>
<feature type="transmembrane region" description="Helical" evidence="6">
    <location>
        <begin position="461"/>
        <end position="484"/>
    </location>
</feature>
<name>A0A1G4JA40_9SACH</name>
<dbReference type="PANTHER" id="PTHR11206">
    <property type="entry name" value="MULTIDRUG RESISTANCE PROTEIN"/>
    <property type="match status" value="1"/>
</dbReference>
<accession>A0A1G4JA40</accession>
<protein>
    <submittedName>
        <fullName evidence="7">LAME_0D08086g1_1</fullName>
    </submittedName>
</protein>
<dbReference type="GO" id="GO:0042910">
    <property type="term" value="F:xenobiotic transmembrane transporter activity"/>
    <property type="evidence" value="ECO:0007669"/>
    <property type="project" value="InterPro"/>
</dbReference>
<evidence type="ECO:0000256" key="4">
    <source>
        <dbReference type="ARBA" id="ARBA00022989"/>
    </source>
</evidence>
<reference evidence="8" key="1">
    <citation type="submission" date="2016-03" db="EMBL/GenBank/DDBJ databases">
        <authorList>
            <person name="Devillers Hugo."/>
        </authorList>
    </citation>
    <scope>NUCLEOTIDE SEQUENCE [LARGE SCALE GENOMIC DNA]</scope>
</reference>
<feature type="transmembrane region" description="Helical" evidence="6">
    <location>
        <begin position="338"/>
        <end position="365"/>
    </location>
</feature>
<comment type="similarity">
    <text evidence="2">Belongs to the multi antimicrobial extrusion (MATE) (TC 2.A.66.1) family.</text>
</comment>
<keyword evidence="8" id="KW-1185">Reference proteome</keyword>
<dbReference type="NCBIfam" id="TIGR00797">
    <property type="entry name" value="matE"/>
    <property type="match status" value="1"/>
</dbReference>
<evidence type="ECO:0000256" key="6">
    <source>
        <dbReference type="SAM" id="Phobius"/>
    </source>
</evidence>
<sequence length="612" mass="67148">MAPKSKQFKHTTGERRSSLIVSNGINKGGIFGAVEYSMPGEVAVEDWDENIETAEAGSARQEQDALLGSNRSPSAASQLKIDSHIDLQGSYGATGGESPKSYPRDLLEEERDLLVDNKLIANDRQHADVPAEQRDKQIRETWEAAIESGKIISTTPRRECQVLLKNALPLVFTFVMQNSLSLASVFTTSRLGINELGGITLGSMSANITGFAAIQGLCTCLDTLCSQAHGAGNKQLVGILLQRCAIITLIFFTPILCVWWFWSEAVLAAVIPERELCRLAANYLKVVAVGVPGFVFFECGKRFLQCQGIFHASTLVLLFCAPFNAVMNYVLVLDKRLGIGYIGAPISVALNYWLMAFGLLFYTVFTKHKSNPRKCWGGLIKPNQVFRNWRKMFSLALPGVVMVEAEFLGFELLTIFASHLGTSELGAQSIVSTVASLAYQIPFSFSISTSTRVANFIGASLYQNCIVTCKVSLILSFAISLLNMTTIYSFRVQIANAFSKDPEVVSLVVSVLPLLAFMQIFDAFNASTSGCLRGQGQQKIGGYINVLAFYCIGIPMSYFLTFNCKLGMAGLWYGITSALIFMSIFQSYAVFSCDWKKIIKAAKSRTSEQDRV</sequence>
<dbReference type="OrthoDB" id="2126698at2759"/>
<keyword evidence="3 6" id="KW-0812">Transmembrane</keyword>
<feature type="transmembrane region" description="Helical" evidence="6">
    <location>
        <begin position="504"/>
        <end position="521"/>
    </location>
</feature>
<proteinExistence type="inferred from homology"/>
<dbReference type="InterPro" id="IPR045069">
    <property type="entry name" value="MATE_euk"/>
</dbReference>
<evidence type="ECO:0000256" key="3">
    <source>
        <dbReference type="ARBA" id="ARBA00022692"/>
    </source>
</evidence>
<dbReference type="CDD" id="cd13132">
    <property type="entry name" value="MATE_eukaryotic"/>
    <property type="match status" value="1"/>
</dbReference>
<dbReference type="EMBL" id="LT598482">
    <property type="protein sequence ID" value="SCU86913.1"/>
    <property type="molecule type" value="Genomic_DNA"/>
</dbReference>